<dbReference type="Proteomes" id="UP000295718">
    <property type="component" value="Unassembled WGS sequence"/>
</dbReference>
<dbReference type="RefSeq" id="WP_031391196.1">
    <property type="nucleotide sequence ID" value="NZ_JPNB01000002.1"/>
</dbReference>
<evidence type="ECO:0000313" key="3">
    <source>
        <dbReference type="Proteomes" id="UP000295718"/>
    </source>
</evidence>
<feature type="transmembrane region" description="Helical" evidence="1">
    <location>
        <begin position="6"/>
        <end position="28"/>
    </location>
</feature>
<keyword evidence="1" id="KW-1133">Transmembrane helix</keyword>
<keyword evidence="1" id="KW-0812">Transmembrane</keyword>
<gene>
    <name evidence="2" type="ORF">EDD76_101251</name>
</gene>
<evidence type="ECO:0000256" key="1">
    <source>
        <dbReference type="SAM" id="Phobius"/>
    </source>
</evidence>
<keyword evidence="3" id="KW-1185">Reference proteome</keyword>
<sequence length="152" mass="17040">MDWWQNPSYAVIGIIGAGAFIGLLILIIKLSSNASKKKVETFKQENPNVATIFIVGEQYYDVRLTKVDSEKAMTYTPSIKSSSSLTYILPGEHTLTLVHQHADESYTKTAEYKKNKVSMMKVSLEANKDYTIHYGETPGDYEIAEGKPDKLI</sequence>
<reference evidence="2 3" key="1">
    <citation type="submission" date="2019-03" db="EMBL/GenBank/DDBJ databases">
        <title>Genomic Encyclopedia of Type Strains, Phase IV (KMG-IV): sequencing the most valuable type-strain genomes for metagenomic binning, comparative biology and taxonomic classification.</title>
        <authorList>
            <person name="Goeker M."/>
        </authorList>
    </citation>
    <scope>NUCLEOTIDE SEQUENCE [LARGE SCALE GENOMIC DNA]</scope>
    <source>
        <strain evidence="2 3">DSM 100556</strain>
    </source>
</reference>
<keyword evidence="1" id="KW-0472">Membrane</keyword>
<dbReference type="STRING" id="1469948.GCA_000732725_02518"/>
<accession>A0A4R1R6F8</accession>
<dbReference type="AlphaFoldDB" id="A0A4R1R6F8"/>
<dbReference type="EMBL" id="SLUO01000001">
    <property type="protein sequence ID" value="TCL61154.1"/>
    <property type="molecule type" value="Genomic_DNA"/>
</dbReference>
<proteinExistence type="predicted"/>
<comment type="caution">
    <text evidence="2">The sequence shown here is derived from an EMBL/GenBank/DDBJ whole genome shotgun (WGS) entry which is preliminary data.</text>
</comment>
<name>A0A4R1R6F8_9FIRM</name>
<evidence type="ECO:0000313" key="2">
    <source>
        <dbReference type="EMBL" id="TCL61154.1"/>
    </source>
</evidence>
<protein>
    <submittedName>
        <fullName evidence="2">Uncharacterized protein</fullName>
    </submittedName>
</protein>
<organism evidence="2 3">
    <name type="scientific">Kineothrix alysoides</name>
    <dbReference type="NCBI Taxonomy" id="1469948"/>
    <lineage>
        <taxon>Bacteria</taxon>
        <taxon>Bacillati</taxon>
        <taxon>Bacillota</taxon>
        <taxon>Clostridia</taxon>
        <taxon>Lachnospirales</taxon>
        <taxon>Lachnospiraceae</taxon>
        <taxon>Kineothrix</taxon>
    </lineage>
</organism>